<evidence type="ECO:0000313" key="2">
    <source>
        <dbReference type="Proteomes" id="UP000000657"/>
    </source>
</evidence>
<dbReference type="KEGG" id="fal:FRAAL2934"/>
<organism evidence="1 2">
    <name type="scientific">Frankia alni (strain DSM 45986 / CECT 9034 / ACN14a)</name>
    <dbReference type="NCBI Taxonomy" id="326424"/>
    <lineage>
        <taxon>Bacteria</taxon>
        <taxon>Bacillati</taxon>
        <taxon>Actinomycetota</taxon>
        <taxon>Actinomycetes</taxon>
        <taxon>Frankiales</taxon>
        <taxon>Frankiaceae</taxon>
        <taxon>Frankia</taxon>
    </lineage>
</organism>
<gene>
    <name evidence="1" type="ordered locus">FRAAL2934</name>
</gene>
<name>Q0RLM6_FRAAA</name>
<protein>
    <submittedName>
        <fullName evidence="1">Regulatory protein</fullName>
    </submittedName>
</protein>
<dbReference type="Proteomes" id="UP000000657">
    <property type="component" value="Chromosome"/>
</dbReference>
<dbReference type="HOGENOM" id="CLU_2154667_0_0_11"/>
<dbReference type="AlphaFoldDB" id="Q0RLM6"/>
<evidence type="ECO:0000313" key="1">
    <source>
        <dbReference type="EMBL" id="CAJ61578.1"/>
    </source>
</evidence>
<dbReference type="EMBL" id="CT573213">
    <property type="protein sequence ID" value="CAJ61578.1"/>
    <property type="molecule type" value="Genomic_DNA"/>
</dbReference>
<dbReference type="STRING" id="326424.FRAAL2934"/>
<accession>Q0RLM6</accession>
<sequence>MTNVVAVSAAAPDVDLDGKPKANRDGLPVHVVQVAVTYNGDASLLKVKVAGEAPKVSVGTPVTLVGLTGTQWAMTDRHGISWSAREIRPVSAPAAVGPPAGKN</sequence>
<proteinExistence type="predicted"/>
<keyword evidence="2" id="KW-1185">Reference proteome</keyword>
<reference evidence="1 2" key="1">
    <citation type="journal article" date="2007" name="Genome Res.">
        <title>Genome characteristics of facultatively symbiotic Frankia sp. strains reflect host range and host plant biogeography.</title>
        <authorList>
            <person name="Normand P."/>
            <person name="Lapierre P."/>
            <person name="Tisa L.S."/>
            <person name="Gogarten J.P."/>
            <person name="Alloisio N."/>
            <person name="Bagnarol E."/>
            <person name="Bassi C.A."/>
            <person name="Berry A.M."/>
            <person name="Bickhart D.M."/>
            <person name="Choisne N."/>
            <person name="Couloux A."/>
            <person name="Cournoyer B."/>
            <person name="Cruveiller S."/>
            <person name="Daubin V."/>
            <person name="Demange N."/>
            <person name="Francino M.P."/>
            <person name="Goltsman E."/>
            <person name="Huang Y."/>
            <person name="Kopp O.R."/>
            <person name="Labarre L."/>
            <person name="Lapidus A."/>
            <person name="Lavire C."/>
            <person name="Marechal J."/>
            <person name="Martinez M."/>
            <person name="Mastronunzio J.E."/>
            <person name="Mullin B.C."/>
            <person name="Niemann J."/>
            <person name="Pujic P."/>
            <person name="Rawnsley T."/>
            <person name="Rouy Z."/>
            <person name="Schenowitz C."/>
            <person name="Sellstedt A."/>
            <person name="Tavares F."/>
            <person name="Tomkins J.P."/>
            <person name="Vallenet D."/>
            <person name="Valverde C."/>
            <person name="Wall L.G."/>
            <person name="Wang Y."/>
            <person name="Medigue C."/>
            <person name="Benson D.R."/>
        </authorList>
    </citation>
    <scope>NUCLEOTIDE SEQUENCE [LARGE SCALE GENOMIC DNA]</scope>
    <source>
        <strain evidence="2">DSM 45986 / CECT 9034 / ACN14a</strain>
    </source>
</reference>